<dbReference type="HAMAP" id="MF_00048">
    <property type="entry name" value="UPF0102"/>
    <property type="match status" value="1"/>
</dbReference>
<dbReference type="CDD" id="cd20736">
    <property type="entry name" value="PoNe_Nuclease"/>
    <property type="match status" value="1"/>
</dbReference>
<dbReference type="EMBL" id="MHUL01000016">
    <property type="protein sequence ID" value="OHA77091.1"/>
    <property type="molecule type" value="Genomic_DNA"/>
</dbReference>
<organism evidence="3 4">
    <name type="scientific">Candidatus Wildermuthbacteria bacterium RIFCSPLOWO2_02_FULL_47_9c</name>
    <dbReference type="NCBI Taxonomy" id="1802466"/>
    <lineage>
        <taxon>Bacteria</taxon>
        <taxon>Candidatus Wildermuthiibacteriota</taxon>
    </lineage>
</organism>
<comment type="caution">
    <text evidence="3">The sequence shown here is derived from an EMBL/GenBank/DDBJ whole genome shotgun (WGS) entry which is preliminary data.</text>
</comment>
<dbReference type="PANTHER" id="PTHR34039">
    <property type="entry name" value="UPF0102 PROTEIN YRAN"/>
    <property type="match status" value="1"/>
</dbReference>
<comment type="similarity">
    <text evidence="1 2">Belongs to the UPF0102 family.</text>
</comment>
<evidence type="ECO:0000256" key="1">
    <source>
        <dbReference type="ARBA" id="ARBA00006738"/>
    </source>
</evidence>
<dbReference type="InterPro" id="IPR011335">
    <property type="entry name" value="Restrct_endonuc-II-like"/>
</dbReference>
<dbReference type="InterPro" id="IPR003509">
    <property type="entry name" value="UPF0102_YraN-like"/>
</dbReference>
<dbReference type="InterPro" id="IPR011856">
    <property type="entry name" value="tRNA_endonuc-like_dom_sf"/>
</dbReference>
<sequence>MRNKKFNASVGQLGERLASEYLKKKGHKILAQNYRTRYAEIDLVTKHKDVLVFVEVRTKVGEQFGAPEETLNFRKLQKVKENAAAYATRIKWNKLYRIDAVCVVLGENYQVLRLNHYENICQDPL</sequence>
<dbReference type="GO" id="GO:0003676">
    <property type="term" value="F:nucleic acid binding"/>
    <property type="evidence" value="ECO:0007669"/>
    <property type="project" value="InterPro"/>
</dbReference>
<name>A0A1G2RYI1_9BACT</name>
<dbReference type="Gene3D" id="3.40.1350.10">
    <property type="match status" value="1"/>
</dbReference>
<evidence type="ECO:0000313" key="3">
    <source>
        <dbReference type="EMBL" id="OHA77091.1"/>
    </source>
</evidence>
<dbReference type="Pfam" id="PF02021">
    <property type="entry name" value="UPF0102"/>
    <property type="match status" value="1"/>
</dbReference>
<gene>
    <name evidence="3" type="ORF">A3J30_02125</name>
</gene>
<evidence type="ECO:0000313" key="4">
    <source>
        <dbReference type="Proteomes" id="UP000178222"/>
    </source>
</evidence>
<dbReference type="SUPFAM" id="SSF52980">
    <property type="entry name" value="Restriction endonuclease-like"/>
    <property type="match status" value="1"/>
</dbReference>
<reference evidence="3 4" key="1">
    <citation type="journal article" date="2016" name="Nat. Commun.">
        <title>Thousands of microbial genomes shed light on interconnected biogeochemical processes in an aquifer system.</title>
        <authorList>
            <person name="Anantharaman K."/>
            <person name="Brown C.T."/>
            <person name="Hug L.A."/>
            <person name="Sharon I."/>
            <person name="Castelle C.J."/>
            <person name="Probst A.J."/>
            <person name="Thomas B.C."/>
            <person name="Singh A."/>
            <person name="Wilkins M.J."/>
            <person name="Karaoz U."/>
            <person name="Brodie E.L."/>
            <person name="Williams K.H."/>
            <person name="Hubbard S.S."/>
            <person name="Banfield J.F."/>
        </authorList>
    </citation>
    <scope>NUCLEOTIDE SEQUENCE [LARGE SCALE GENOMIC DNA]</scope>
</reference>
<protein>
    <recommendedName>
        <fullName evidence="2">UPF0102 protein A3J30_02125</fullName>
    </recommendedName>
</protein>
<dbReference type="PANTHER" id="PTHR34039:SF1">
    <property type="entry name" value="UPF0102 PROTEIN YRAN"/>
    <property type="match status" value="1"/>
</dbReference>
<evidence type="ECO:0000256" key="2">
    <source>
        <dbReference type="HAMAP-Rule" id="MF_00048"/>
    </source>
</evidence>
<dbReference type="Proteomes" id="UP000178222">
    <property type="component" value="Unassembled WGS sequence"/>
</dbReference>
<proteinExistence type="inferred from homology"/>
<accession>A0A1G2RYI1</accession>
<dbReference type="AlphaFoldDB" id="A0A1G2RYI1"/>